<keyword evidence="1" id="KW-0472">Membrane</keyword>
<dbReference type="AlphaFoldDB" id="A0A2Z2NQN8"/>
<evidence type="ECO:0000313" key="3">
    <source>
        <dbReference type="Proteomes" id="UP000250079"/>
    </source>
</evidence>
<accession>A0A2Z2NQN8</accession>
<organism evidence="2 3">
    <name type="scientific">Granulosicoccus antarcticus IMCC3135</name>
    <dbReference type="NCBI Taxonomy" id="1192854"/>
    <lineage>
        <taxon>Bacteria</taxon>
        <taxon>Pseudomonadati</taxon>
        <taxon>Pseudomonadota</taxon>
        <taxon>Gammaproteobacteria</taxon>
        <taxon>Chromatiales</taxon>
        <taxon>Granulosicoccaceae</taxon>
        <taxon>Granulosicoccus</taxon>
    </lineage>
</organism>
<reference evidence="2 3" key="1">
    <citation type="submission" date="2016-12" db="EMBL/GenBank/DDBJ databases">
        <authorList>
            <person name="Song W.-J."/>
            <person name="Kurnit D.M."/>
        </authorList>
    </citation>
    <scope>NUCLEOTIDE SEQUENCE [LARGE SCALE GENOMIC DNA]</scope>
    <source>
        <strain evidence="2 3">IMCC3135</strain>
    </source>
</reference>
<feature type="transmembrane region" description="Helical" evidence="1">
    <location>
        <begin position="94"/>
        <end position="111"/>
    </location>
</feature>
<dbReference type="Pfam" id="PF15071">
    <property type="entry name" value="TMEM220"/>
    <property type="match status" value="1"/>
</dbReference>
<dbReference type="Proteomes" id="UP000250079">
    <property type="component" value="Chromosome"/>
</dbReference>
<dbReference type="EMBL" id="CP018632">
    <property type="protein sequence ID" value="ASJ71998.1"/>
    <property type="molecule type" value="Genomic_DNA"/>
</dbReference>
<dbReference type="OrthoDB" id="329078at2"/>
<name>A0A2Z2NQN8_9GAMM</name>
<sequence length="114" mass="12977">MKYINLVICILMLLFIGVQYNDPDGPMWMAIYAVPALWAGLAFFNNRSFQVLLGKRLMLVSLVAAVAGMAYFWPTTSHWWASEVWWETETAREGMGMMVATVALLITWVVGRQQ</sequence>
<keyword evidence="1" id="KW-0812">Transmembrane</keyword>
<proteinExistence type="predicted"/>
<dbReference type="RefSeq" id="WP_157735872.1">
    <property type="nucleotide sequence ID" value="NZ_CP018632.1"/>
</dbReference>
<evidence type="ECO:0008006" key="4">
    <source>
        <dbReference type="Google" id="ProtNLM"/>
    </source>
</evidence>
<evidence type="ECO:0000313" key="2">
    <source>
        <dbReference type="EMBL" id="ASJ71998.1"/>
    </source>
</evidence>
<dbReference type="KEGG" id="gai:IMCC3135_09505"/>
<feature type="transmembrane region" description="Helical" evidence="1">
    <location>
        <begin position="27"/>
        <end position="45"/>
    </location>
</feature>
<evidence type="ECO:0000256" key="1">
    <source>
        <dbReference type="SAM" id="Phobius"/>
    </source>
</evidence>
<keyword evidence="1" id="KW-1133">Transmembrane helix</keyword>
<dbReference type="InterPro" id="IPR029377">
    <property type="entry name" value="TMEM220"/>
</dbReference>
<feature type="transmembrane region" description="Helical" evidence="1">
    <location>
        <begin position="57"/>
        <end position="74"/>
    </location>
</feature>
<gene>
    <name evidence="2" type="ORF">IMCC3135_09505</name>
</gene>
<protein>
    <recommendedName>
        <fullName evidence="4">Transmembrane protein</fullName>
    </recommendedName>
</protein>
<keyword evidence="3" id="KW-1185">Reference proteome</keyword>